<dbReference type="InterPro" id="IPR007325">
    <property type="entry name" value="KFase/CYL"/>
</dbReference>
<evidence type="ECO:0000313" key="1">
    <source>
        <dbReference type="EMBL" id="SDH14078.1"/>
    </source>
</evidence>
<dbReference type="SUPFAM" id="SSF102198">
    <property type="entry name" value="Putative cyclase"/>
    <property type="match status" value="1"/>
</dbReference>
<dbReference type="GO" id="GO:0004061">
    <property type="term" value="F:arylformamidase activity"/>
    <property type="evidence" value="ECO:0007669"/>
    <property type="project" value="InterPro"/>
</dbReference>
<sequence length="291" mass="30268">MCSPHLMHHVYEAFGRRRLSRRSVLGAVGAAALGATMLPAMATRAAAAPGDGRSIVDLSHVLSPSFPVWPGSRPFEMRTLSSISGGTGSLGSIGIPTGVFYTAELRLEEHTGTHVDAPAHADAGGVTVERIPPEDLVAPLVVVDIAAKAHADNDALLTRQDVQEWEAAHGEIPRRALVAMHSGWQARLGQPGAFTNQDRLGVQHTPGFDAEAVEYLIRERDIVALGSDTLSIDAGNSTDYGAHLAALGAGRYAVEVLANLDRLPPVGASVVVGAPTHAGGSGGPARVLAFV</sequence>
<dbReference type="Gene3D" id="3.50.30.50">
    <property type="entry name" value="Putative cyclase"/>
    <property type="match status" value="1"/>
</dbReference>
<dbReference type="InterPro" id="IPR037175">
    <property type="entry name" value="KFase_sf"/>
</dbReference>
<dbReference type="RefSeq" id="WP_072737977.1">
    <property type="nucleotide sequence ID" value="NZ_CP048813.1"/>
</dbReference>
<organism evidence="1 2">
    <name type="scientific">Rhodococcus triatomae</name>
    <dbReference type="NCBI Taxonomy" id="300028"/>
    <lineage>
        <taxon>Bacteria</taxon>
        <taxon>Bacillati</taxon>
        <taxon>Actinomycetota</taxon>
        <taxon>Actinomycetes</taxon>
        <taxon>Mycobacteriales</taxon>
        <taxon>Nocardiaceae</taxon>
        <taxon>Rhodococcus</taxon>
    </lineage>
</organism>
<gene>
    <name evidence="1" type="ORF">SAMN05444695_101274</name>
</gene>
<dbReference type="GO" id="GO:0019441">
    <property type="term" value="P:L-tryptophan catabolic process to kynurenine"/>
    <property type="evidence" value="ECO:0007669"/>
    <property type="project" value="InterPro"/>
</dbReference>
<dbReference type="Pfam" id="PF04199">
    <property type="entry name" value="Cyclase"/>
    <property type="match status" value="1"/>
</dbReference>
<proteinExistence type="predicted"/>
<dbReference type="PROSITE" id="PS51318">
    <property type="entry name" value="TAT"/>
    <property type="match status" value="1"/>
</dbReference>
<dbReference type="PANTHER" id="PTHR31118:SF12">
    <property type="entry name" value="CYCLASE-LIKE PROTEIN 2"/>
    <property type="match status" value="1"/>
</dbReference>
<name>A0A1G7ZZG3_9NOCA</name>
<dbReference type="InterPro" id="IPR006311">
    <property type="entry name" value="TAT_signal"/>
</dbReference>
<dbReference type="Proteomes" id="UP000183263">
    <property type="component" value="Unassembled WGS sequence"/>
</dbReference>
<protein>
    <submittedName>
        <fullName evidence="1">Kynurenine formamidase</fullName>
    </submittedName>
</protein>
<reference evidence="1" key="1">
    <citation type="submission" date="2016-10" db="EMBL/GenBank/DDBJ databases">
        <authorList>
            <person name="de Groot N.N."/>
        </authorList>
    </citation>
    <scope>NUCLEOTIDE SEQUENCE [LARGE SCALE GENOMIC DNA]</scope>
    <source>
        <strain evidence="1">DSM 44892</strain>
    </source>
</reference>
<dbReference type="OrthoDB" id="7067800at2"/>
<keyword evidence="2" id="KW-1185">Reference proteome</keyword>
<dbReference type="EMBL" id="FNDN01000001">
    <property type="protein sequence ID" value="SDH14078.1"/>
    <property type="molecule type" value="Genomic_DNA"/>
</dbReference>
<evidence type="ECO:0000313" key="2">
    <source>
        <dbReference type="Proteomes" id="UP000183263"/>
    </source>
</evidence>
<dbReference type="PANTHER" id="PTHR31118">
    <property type="entry name" value="CYCLASE-LIKE PROTEIN 2"/>
    <property type="match status" value="1"/>
</dbReference>
<dbReference type="AlphaFoldDB" id="A0A1G7ZZG3"/>
<accession>A0A1G7ZZG3</accession>